<dbReference type="InterPro" id="IPR013034">
    <property type="entry name" value="DNA_topo_DNA_db_N_dom1"/>
</dbReference>
<dbReference type="SUPFAM" id="SSF46596">
    <property type="entry name" value="Eukaryotic DNA topoisomerase I, dispensable insert domain"/>
    <property type="match status" value="1"/>
</dbReference>
<dbReference type="InterPro" id="IPR014711">
    <property type="entry name" value="TopoI_cat_a-hlx-sub_euk"/>
</dbReference>
<dbReference type="InterPro" id="IPR013499">
    <property type="entry name" value="TopoI_euk"/>
</dbReference>
<comment type="similarity">
    <text evidence="2">Belongs to the type IB topoisomerase family.</text>
</comment>
<dbReference type="Gene3D" id="2.170.11.10">
    <property type="entry name" value="DNA Topoisomerase I, domain 2"/>
    <property type="match status" value="1"/>
</dbReference>
<name>A0A4W2EFR3_BOBOX</name>
<accession>A0A4W2EFR3</accession>
<dbReference type="PROSITE" id="PS51257">
    <property type="entry name" value="PROKAR_LIPOPROTEIN"/>
    <property type="match status" value="1"/>
</dbReference>
<comment type="caution">
    <text evidence="7">Lacks conserved residue(s) required for the propagation of feature annotation.</text>
</comment>
<dbReference type="InterPro" id="IPR051062">
    <property type="entry name" value="Topoisomerase_IB"/>
</dbReference>
<proteinExistence type="inferred from homology"/>
<evidence type="ECO:0000256" key="4">
    <source>
        <dbReference type="ARBA" id="ARBA00023029"/>
    </source>
</evidence>
<dbReference type="PANTHER" id="PTHR10290:SF1">
    <property type="entry name" value="DNA TOPOISOMERASE I, MITOCHONDRIAL"/>
    <property type="match status" value="1"/>
</dbReference>
<dbReference type="GO" id="GO:0003917">
    <property type="term" value="F:DNA topoisomerase type I (single strand cut, ATP-independent) activity"/>
    <property type="evidence" value="ECO:0007669"/>
    <property type="project" value="UniProtKB-EC"/>
</dbReference>
<keyword evidence="5 7" id="KW-0238">DNA-binding</keyword>
<keyword evidence="6" id="KW-0413">Isomerase</keyword>
<evidence type="ECO:0000256" key="7">
    <source>
        <dbReference type="PROSITE-ProRule" id="PRU01382"/>
    </source>
</evidence>
<reference evidence="11" key="3">
    <citation type="submission" date="2025-09" db="UniProtKB">
        <authorList>
            <consortium name="Ensembl"/>
        </authorList>
    </citation>
    <scope>IDENTIFICATION</scope>
</reference>
<evidence type="ECO:0000256" key="8">
    <source>
        <dbReference type="SAM" id="Coils"/>
    </source>
</evidence>
<dbReference type="Gene3D" id="1.10.132.10">
    <property type="match status" value="1"/>
</dbReference>
<dbReference type="GO" id="GO:0006265">
    <property type="term" value="P:DNA topological change"/>
    <property type="evidence" value="ECO:0007669"/>
    <property type="project" value="InterPro"/>
</dbReference>
<organism evidence="11 12">
    <name type="scientific">Bos indicus x Bos taurus</name>
    <name type="common">Hybrid cattle</name>
    <dbReference type="NCBI Taxonomy" id="30522"/>
    <lineage>
        <taxon>Eukaryota</taxon>
        <taxon>Metazoa</taxon>
        <taxon>Chordata</taxon>
        <taxon>Craniata</taxon>
        <taxon>Vertebrata</taxon>
        <taxon>Euteleostomi</taxon>
        <taxon>Mammalia</taxon>
        <taxon>Eutheria</taxon>
        <taxon>Laurasiatheria</taxon>
        <taxon>Artiodactyla</taxon>
        <taxon>Ruminantia</taxon>
        <taxon>Pecora</taxon>
        <taxon>Bovidae</taxon>
        <taxon>Bovinae</taxon>
        <taxon>Bos</taxon>
    </lineage>
</organism>
<dbReference type="InterPro" id="IPR036202">
    <property type="entry name" value="TopoI_DNA-bd_euk_N_sf"/>
</dbReference>
<comment type="catalytic activity">
    <reaction evidence="1">
        <text>ATP-independent breakage of single-stranded DNA, followed by passage and rejoining.</text>
        <dbReference type="EC" id="5.6.2.1"/>
    </reaction>
</comment>
<reference evidence="11 12" key="1">
    <citation type="submission" date="2018-11" db="EMBL/GenBank/DDBJ databases">
        <title>Haplotype-resolved cattle genomes.</title>
        <authorList>
            <person name="Low W.Y."/>
            <person name="Tearle R."/>
            <person name="Bickhart D.M."/>
            <person name="Rosen B.D."/>
            <person name="Koren S."/>
            <person name="Rhie A."/>
            <person name="Hiendleder S."/>
            <person name="Phillippy A.M."/>
            <person name="Smith T.P.L."/>
            <person name="Williams J.L."/>
        </authorList>
    </citation>
    <scope>NUCLEOTIDE SEQUENCE [LARGE SCALE GENOMIC DNA]</scope>
</reference>
<feature type="domain" description="DNA topoisomerase I eukaryotic-type" evidence="10">
    <location>
        <begin position="179"/>
        <end position="534"/>
    </location>
</feature>
<dbReference type="Gene3D" id="3.90.15.10">
    <property type="entry name" value="Topoisomerase I, Chain A, domain 3"/>
    <property type="match status" value="1"/>
</dbReference>
<keyword evidence="4" id="KW-0799">Topoisomerase</keyword>
<dbReference type="AlphaFoldDB" id="A0A4W2EFR3"/>
<keyword evidence="8" id="KW-0175">Coiled coil</keyword>
<feature type="region of interest" description="Disordered" evidence="9">
    <location>
        <begin position="433"/>
        <end position="481"/>
    </location>
</feature>
<dbReference type="STRING" id="30522.A0A4W2EFR3"/>
<dbReference type="Pfam" id="PF01028">
    <property type="entry name" value="Topoisom_I"/>
    <property type="match status" value="1"/>
</dbReference>
<evidence type="ECO:0000256" key="2">
    <source>
        <dbReference type="ARBA" id="ARBA00006645"/>
    </source>
</evidence>
<dbReference type="GO" id="GO:0003677">
    <property type="term" value="F:DNA binding"/>
    <property type="evidence" value="ECO:0007669"/>
    <property type="project" value="UniProtKB-UniRule"/>
</dbReference>
<dbReference type="GO" id="GO:0006260">
    <property type="term" value="P:DNA replication"/>
    <property type="evidence" value="ECO:0007669"/>
    <property type="project" value="TreeGrafter"/>
</dbReference>
<evidence type="ECO:0000256" key="5">
    <source>
        <dbReference type="ARBA" id="ARBA00023125"/>
    </source>
</evidence>
<evidence type="ECO:0000259" key="10">
    <source>
        <dbReference type="SMART" id="SM00435"/>
    </source>
</evidence>
<dbReference type="InterPro" id="IPR008336">
    <property type="entry name" value="TopoI_DNA-bd_euk"/>
</dbReference>
<dbReference type="InterPro" id="IPR011010">
    <property type="entry name" value="DNA_brk_join_enz"/>
</dbReference>
<feature type="region of interest" description="Disordered" evidence="9">
    <location>
        <begin position="366"/>
        <end position="389"/>
    </location>
</feature>
<dbReference type="SUPFAM" id="SSF56349">
    <property type="entry name" value="DNA breaking-rejoining enzymes"/>
    <property type="match status" value="1"/>
</dbReference>
<keyword evidence="12" id="KW-1185">Reference proteome</keyword>
<feature type="coiled-coil region" evidence="8">
    <location>
        <begin position="136"/>
        <end position="163"/>
    </location>
</feature>
<dbReference type="Ensembl" id="ENSBIXT00000002812.1">
    <property type="protein sequence ID" value="ENSBIXP00000030874.1"/>
    <property type="gene ID" value="ENSBIXG00000001243.1"/>
</dbReference>
<dbReference type="SUPFAM" id="SSF56741">
    <property type="entry name" value="Eukaryotic DNA topoisomerase I, N-terminal DNA-binding fragment"/>
    <property type="match status" value="1"/>
</dbReference>
<feature type="compositionally biased region" description="Low complexity" evidence="9">
    <location>
        <begin position="464"/>
        <end position="480"/>
    </location>
</feature>
<dbReference type="PROSITE" id="PS52038">
    <property type="entry name" value="TOPO_IB_2"/>
    <property type="match status" value="1"/>
</dbReference>
<dbReference type="Gene3D" id="1.10.10.41">
    <property type="entry name" value="Yeast DNA topoisomerase - domain 1"/>
    <property type="match status" value="1"/>
</dbReference>
<dbReference type="SMART" id="SM00435">
    <property type="entry name" value="TOPEUc"/>
    <property type="match status" value="1"/>
</dbReference>
<dbReference type="EC" id="5.6.2.1" evidence="3"/>
<dbReference type="GO" id="GO:0042645">
    <property type="term" value="C:mitochondrial nucleoid"/>
    <property type="evidence" value="ECO:0007669"/>
    <property type="project" value="TreeGrafter"/>
</dbReference>
<dbReference type="GO" id="GO:0005694">
    <property type="term" value="C:chromosome"/>
    <property type="evidence" value="ECO:0007669"/>
    <property type="project" value="InterPro"/>
</dbReference>
<sequence>MHSKKKLRVAVVNFAQAGWTSSCASRRSPPGLLPLGLGDEKSPGGVKWTQLEHRGPWFAAPYEPLPEGVPSTTVRTAPAAQEVATFYGKKLDREYTKEVFQNNFFSDWRKEMTAEEGRVIKHLDRCDFTEIHRHSVDKTASQKALSREEKQKLKEEEEKLQQEFGCSILDGHREKIGSRGDHPKMERLKRRVLPEDVVINCSRCPDSTVPEPPAGPQWKEVGCDCTVMWLAAWTENVQNFIKYVTLNPGCKLKVDWGKYEAAWRLKGAVGKICSQYRTAGTSPEMRTRQRAVALYFINKTGNGEEGGGLGGCCSLRVEHLQLYPEASGSPDVVEFDFLGKDSIRSYNRVLVEKLVMYRNLQLLSPRKPRAEPHPPRHLQTASLNRHLQDPTDGLTARVFRTYNTSVMLQGQLQALPRGQRLVAAKLLVGVPESRSRGAHPGDGGGPWGTASPPPTLGLPGPEQSGAMPARGPAPPASASSLEKRGRLLEKLEEQLLRVSTQATDKEGSKQVALGTSELICLDPRIGVTWCKSEVPVEKVYKTQREKLTWALDMVGEDFEF</sequence>
<dbReference type="InterPro" id="IPR025834">
    <property type="entry name" value="TopoI_C_dom"/>
</dbReference>
<dbReference type="PANTHER" id="PTHR10290">
    <property type="entry name" value="DNA TOPOISOMERASE I"/>
    <property type="match status" value="1"/>
</dbReference>
<evidence type="ECO:0000313" key="11">
    <source>
        <dbReference type="Ensembl" id="ENSBIXP00000030874.1"/>
    </source>
</evidence>
<dbReference type="InterPro" id="IPR013030">
    <property type="entry name" value="DNA_topo_DNA_db_N_dom2"/>
</dbReference>
<dbReference type="Pfam" id="PF14370">
    <property type="entry name" value="Topo_C_assoc"/>
    <property type="match status" value="1"/>
</dbReference>
<dbReference type="PRINTS" id="PR00416">
    <property type="entry name" value="EUTPISMRASEI"/>
</dbReference>
<reference evidence="11" key="2">
    <citation type="submission" date="2025-08" db="UniProtKB">
        <authorList>
            <consortium name="Ensembl"/>
        </authorList>
    </citation>
    <scope>IDENTIFICATION</scope>
</reference>
<dbReference type="InterPro" id="IPR014727">
    <property type="entry name" value="TopoI_cat_a/b-sub_euk"/>
</dbReference>
<evidence type="ECO:0000256" key="9">
    <source>
        <dbReference type="SAM" id="MobiDB-lite"/>
    </source>
</evidence>
<dbReference type="OMA" id="NWWEQEN"/>
<evidence type="ECO:0000256" key="6">
    <source>
        <dbReference type="ARBA" id="ARBA00023235"/>
    </source>
</evidence>
<dbReference type="Proteomes" id="UP000314981">
    <property type="component" value="Chromosome 14"/>
</dbReference>
<evidence type="ECO:0000256" key="3">
    <source>
        <dbReference type="ARBA" id="ARBA00012891"/>
    </source>
</evidence>
<protein>
    <recommendedName>
        <fullName evidence="3">DNA topoisomerase</fullName>
        <ecNumber evidence="3">5.6.2.1</ecNumber>
    </recommendedName>
</protein>
<dbReference type="InterPro" id="IPR001631">
    <property type="entry name" value="TopoI"/>
</dbReference>
<dbReference type="InterPro" id="IPR013500">
    <property type="entry name" value="TopoI_cat_euk"/>
</dbReference>
<evidence type="ECO:0000256" key="1">
    <source>
        <dbReference type="ARBA" id="ARBA00000213"/>
    </source>
</evidence>
<dbReference type="Pfam" id="PF02919">
    <property type="entry name" value="Topoisom_I_N"/>
    <property type="match status" value="1"/>
</dbReference>
<evidence type="ECO:0000313" key="12">
    <source>
        <dbReference type="Proteomes" id="UP000314981"/>
    </source>
</evidence>